<name>X0VZV6_9ZZZZ</name>
<dbReference type="AlphaFoldDB" id="X0VZV6"/>
<dbReference type="EMBL" id="BARS01025601">
    <property type="protein sequence ID" value="GAG05996.1"/>
    <property type="molecule type" value="Genomic_DNA"/>
</dbReference>
<comment type="caution">
    <text evidence="1">The sequence shown here is derived from an EMBL/GenBank/DDBJ whole genome shotgun (WGS) entry which is preliminary data.</text>
</comment>
<protein>
    <submittedName>
        <fullName evidence="1">Uncharacterized protein</fullName>
    </submittedName>
</protein>
<sequence length="36" mass="4490">LRKKYEDKLKDIEYLKSTTNKEMWKKELLELKTAFK</sequence>
<reference evidence="1" key="1">
    <citation type="journal article" date="2014" name="Front. Microbiol.">
        <title>High frequency of phylogenetically diverse reductive dehalogenase-homologous genes in deep subseafloor sedimentary metagenomes.</title>
        <authorList>
            <person name="Kawai M."/>
            <person name="Futagami T."/>
            <person name="Toyoda A."/>
            <person name="Takaki Y."/>
            <person name="Nishi S."/>
            <person name="Hori S."/>
            <person name="Arai W."/>
            <person name="Tsubouchi T."/>
            <person name="Morono Y."/>
            <person name="Uchiyama I."/>
            <person name="Ito T."/>
            <person name="Fujiyama A."/>
            <person name="Inagaki F."/>
            <person name="Takami H."/>
        </authorList>
    </citation>
    <scope>NUCLEOTIDE SEQUENCE</scope>
    <source>
        <strain evidence="1">Expedition CK06-06</strain>
    </source>
</reference>
<feature type="non-terminal residue" evidence="1">
    <location>
        <position position="1"/>
    </location>
</feature>
<accession>X0VZV6</accession>
<proteinExistence type="predicted"/>
<evidence type="ECO:0000313" key="1">
    <source>
        <dbReference type="EMBL" id="GAG05996.1"/>
    </source>
</evidence>
<organism evidence="1">
    <name type="scientific">marine sediment metagenome</name>
    <dbReference type="NCBI Taxonomy" id="412755"/>
    <lineage>
        <taxon>unclassified sequences</taxon>
        <taxon>metagenomes</taxon>
        <taxon>ecological metagenomes</taxon>
    </lineage>
</organism>
<gene>
    <name evidence="1" type="ORF">S01H1_40431</name>
</gene>